<dbReference type="Pfam" id="PF06283">
    <property type="entry name" value="ThuA"/>
    <property type="match status" value="1"/>
</dbReference>
<keyword evidence="1" id="KW-1133">Transmembrane helix</keyword>
<dbReference type="SUPFAM" id="SSF52317">
    <property type="entry name" value="Class I glutamine amidotransferase-like"/>
    <property type="match status" value="1"/>
</dbReference>
<evidence type="ECO:0000313" key="3">
    <source>
        <dbReference type="EMBL" id="PBL03770.1"/>
    </source>
</evidence>
<dbReference type="Gene3D" id="3.40.50.880">
    <property type="match status" value="1"/>
</dbReference>
<reference evidence="4" key="1">
    <citation type="journal article" date="2017" name="Nat. Ecol. Evol.">
        <title>Genome expansion and lineage-specific genetic innovations in the forest pathogenic fungi Armillaria.</title>
        <authorList>
            <person name="Sipos G."/>
            <person name="Prasanna A.N."/>
            <person name="Walter M.C."/>
            <person name="O'Connor E."/>
            <person name="Balint B."/>
            <person name="Krizsan K."/>
            <person name="Kiss B."/>
            <person name="Hess J."/>
            <person name="Varga T."/>
            <person name="Slot J."/>
            <person name="Riley R."/>
            <person name="Boka B."/>
            <person name="Rigling D."/>
            <person name="Barry K."/>
            <person name="Lee J."/>
            <person name="Mihaltcheva S."/>
            <person name="LaButti K."/>
            <person name="Lipzen A."/>
            <person name="Waldron R."/>
            <person name="Moloney N.M."/>
            <person name="Sperisen C."/>
            <person name="Kredics L."/>
            <person name="Vagvoelgyi C."/>
            <person name="Patrignani A."/>
            <person name="Fitzpatrick D."/>
            <person name="Nagy I."/>
            <person name="Doyle S."/>
            <person name="Anderson J.B."/>
            <person name="Grigoriev I.V."/>
            <person name="Gueldener U."/>
            <person name="Muensterkoetter M."/>
            <person name="Nagy L.G."/>
        </authorList>
    </citation>
    <scope>NUCLEOTIDE SEQUENCE [LARGE SCALE GENOMIC DNA]</scope>
    <source>
        <strain evidence="4">Ar21-2</strain>
    </source>
</reference>
<gene>
    <name evidence="3" type="ORF">ARMGADRAFT_1157831</name>
</gene>
<feature type="transmembrane region" description="Helical" evidence="1">
    <location>
        <begin position="230"/>
        <end position="251"/>
    </location>
</feature>
<feature type="domain" description="ThuA-like" evidence="2">
    <location>
        <begin position="28"/>
        <end position="173"/>
    </location>
</feature>
<dbReference type="InterPro" id="IPR029062">
    <property type="entry name" value="Class_I_gatase-like"/>
</dbReference>
<dbReference type="OrthoDB" id="10491460at2759"/>
<sequence>MIPTTTALPPTIPNTLIDLYDPCSRGNSQNTVLDDTGKTAFQKHLNSGGNFVGIHSASGTLNTTVFYGKGLGAGLDTSSRSEIQNTTIVVLDASHPSTENLPTDWPVRDEIPQVCGCHPVDESNYTGVDASLERGVSIEASLILLVKIKSWYQEHGAGVDELFMNHIPGGIQWTLQANTTRAFNSSALVGNGGHSSSASAFASPASTLSTSGIVSALSSAAVHFAETSSIIFAAVVGVVISVAAFLTSICVF</sequence>
<keyword evidence="1" id="KW-0812">Transmembrane</keyword>
<name>A0A2H3E8L5_ARMGA</name>
<evidence type="ECO:0000259" key="2">
    <source>
        <dbReference type="Pfam" id="PF06283"/>
    </source>
</evidence>
<dbReference type="InParanoid" id="A0A2H3E8L5"/>
<evidence type="ECO:0000313" key="4">
    <source>
        <dbReference type="Proteomes" id="UP000217790"/>
    </source>
</evidence>
<dbReference type="PANTHER" id="PTHR40469">
    <property type="entry name" value="SECRETED GLYCOSYL HYDROLASE"/>
    <property type="match status" value="1"/>
</dbReference>
<dbReference type="AlphaFoldDB" id="A0A2H3E8L5"/>
<organism evidence="3 4">
    <name type="scientific">Armillaria gallica</name>
    <name type="common">Bulbous honey fungus</name>
    <name type="synonym">Armillaria bulbosa</name>
    <dbReference type="NCBI Taxonomy" id="47427"/>
    <lineage>
        <taxon>Eukaryota</taxon>
        <taxon>Fungi</taxon>
        <taxon>Dikarya</taxon>
        <taxon>Basidiomycota</taxon>
        <taxon>Agaricomycotina</taxon>
        <taxon>Agaricomycetes</taxon>
        <taxon>Agaricomycetidae</taxon>
        <taxon>Agaricales</taxon>
        <taxon>Marasmiineae</taxon>
        <taxon>Physalacriaceae</taxon>
        <taxon>Armillaria</taxon>
    </lineage>
</organism>
<dbReference type="EMBL" id="KZ293644">
    <property type="protein sequence ID" value="PBL03770.1"/>
    <property type="molecule type" value="Genomic_DNA"/>
</dbReference>
<dbReference type="Proteomes" id="UP000217790">
    <property type="component" value="Unassembled WGS sequence"/>
</dbReference>
<dbReference type="PANTHER" id="PTHR40469:SF2">
    <property type="entry name" value="GALACTOSE-BINDING DOMAIN-LIKE SUPERFAMILY PROTEIN"/>
    <property type="match status" value="1"/>
</dbReference>
<proteinExistence type="predicted"/>
<keyword evidence="4" id="KW-1185">Reference proteome</keyword>
<protein>
    <recommendedName>
        <fullName evidence="2">ThuA-like domain-containing protein</fullName>
    </recommendedName>
</protein>
<keyword evidence="1" id="KW-0472">Membrane</keyword>
<accession>A0A2H3E8L5</accession>
<dbReference type="InterPro" id="IPR029010">
    <property type="entry name" value="ThuA-like"/>
</dbReference>
<evidence type="ECO:0000256" key="1">
    <source>
        <dbReference type="SAM" id="Phobius"/>
    </source>
</evidence>